<evidence type="ECO:0000256" key="3">
    <source>
        <dbReference type="ARBA" id="ARBA00012288"/>
    </source>
</evidence>
<comment type="subcellular location">
    <subcellularLocation>
        <location evidence="7">Cytoplasm</location>
    </subcellularLocation>
</comment>
<dbReference type="InterPro" id="IPR000257">
    <property type="entry name" value="Uroporphyrinogen_deCOase"/>
</dbReference>
<evidence type="ECO:0000256" key="1">
    <source>
        <dbReference type="ARBA" id="ARBA00004804"/>
    </source>
</evidence>
<feature type="domain" description="Uroporphyrinogen decarboxylase (URO-D)" evidence="8">
    <location>
        <begin position="143"/>
        <end position="159"/>
    </location>
</feature>
<organism evidence="9 12">
    <name type="scientific">Teichococcus wenyumeiae</name>
    <dbReference type="NCBI Taxonomy" id="2478470"/>
    <lineage>
        <taxon>Bacteria</taxon>
        <taxon>Pseudomonadati</taxon>
        <taxon>Pseudomonadota</taxon>
        <taxon>Alphaproteobacteria</taxon>
        <taxon>Acetobacterales</taxon>
        <taxon>Roseomonadaceae</taxon>
        <taxon>Roseomonas</taxon>
    </lineage>
</organism>
<evidence type="ECO:0000256" key="4">
    <source>
        <dbReference type="ARBA" id="ARBA00022793"/>
    </source>
</evidence>
<comment type="subunit">
    <text evidence="7">Homodimer.</text>
</comment>
<feature type="site" description="Transition state stabilizer" evidence="7">
    <location>
        <position position="76"/>
    </location>
</feature>
<dbReference type="RefSeq" id="WP_120639519.1">
    <property type="nucleotide sequence ID" value="NZ_RAQU01000117.1"/>
</dbReference>
<proteinExistence type="inferred from homology"/>
<dbReference type="EMBL" id="RAQU01000117">
    <property type="protein sequence ID" value="RKK02917.1"/>
    <property type="molecule type" value="Genomic_DNA"/>
</dbReference>
<dbReference type="InterPro" id="IPR006361">
    <property type="entry name" value="Uroporphyrinogen_deCO2ase_HemE"/>
</dbReference>
<dbReference type="PANTHER" id="PTHR21091:SF169">
    <property type="entry name" value="UROPORPHYRINOGEN DECARBOXYLASE"/>
    <property type="match status" value="1"/>
</dbReference>
<dbReference type="OrthoDB" id="9806656at2"/>
<comment type="caution">
    <text evidence="9">The sequence shown here is derived from an EMBL/GenBank/DDBJ whole genome shotgun (WGS) entry which is preliminary data.</text>
</comment>
<dbReference type="CDD" id="cd00717">
    <property type="entry name" value="URO-D"/>
    <property type="match status" value="1"/>
</dbReference>
<evidence type="ECO:0000313" key="9">
    <source>
        <dbReference type="EMBL" id="RKK02917.1"/>
    </source>
</evidence>
<dbReference type="GO" id="GO:0004853">
    <property type="term" value="F:uroporphyrinogen decarboxylase activity"/>
    <property type="evidence" value="ECO:0007669"/>
    <property type="project" value="UniProtKB-UniRule"/>
</dbReference>
<feature type="binding site" evidence="7">
    <location>
        <begin position="26"/>
        <end position="30"/>
    </location>
    <ligand>
        <name>substrate</name>
    </ligand>
</feature>
<evidence type="ECO:0000256" key="2">
    <source>
        <dbReference type="ARBA" id="ARBA00009935"/>
    </source>
</evidence>
<dbReference type="AlphaFoldDB" id="A0A3A9J6R5"/>
<dbReference type="PANTHER" id="PTHR21091">
    <property type="entry name" value="METHYLTETRAHYDROFOLATE:HOMOCYSTEINE METHYLTRANSFERASE RELATED"/>
    <property type="match status" value="1"/>
</dbReference>
<dbReference type="Pfam" id="PF01208">
    <property type="entry name" value="URO-D"/>
    <property type="match status" value="1"/>
</dbReference>
<keyword evidence="6 7" id="KW-0627">Porphyrin biosynthesis</keyword>
<dbReference type="UniPathway" id="UPA00251">
    <property type="reaction ID" value="UER00321"/>
</dbReference>
<evidence type="ECO:0000256" key="6">
    <source>
        <dbReference type="ARBA" id="ARBA00023244"/>
    </source>
</evidence>
<dbReference type="EMBL" id="RFLX01000001">
    <property type="protein sequence ID" value="RMI27197.1"/>
    <property type="molecule type" value="Genomic_DNA"/>
</dbReference>
<feature type="binding site" evidence="7">
    <location>
        <position position="155"/>
    </location>
    <ligand>
        <name>substrate</name>
    </ligand>
</feature>
<sequence>MELVQKPLLRALSGEAVWPPPFWLMRQAGRYLPEYRQLRAQAGDFIALCTSPALAAEVTLQPLRRYGMDGAILFSDILMLPWALGQSLRYAEGEGPLLEPIRDAEAFARLDPSGVANRIAPILETVTRVRSGLDQEAPKAALIGFAGSPFTVACYMVEGRGGGEFAHARRMAYSDPALFGRIIRLLVDSTIEYLLAQAEAGAEALMLFDSWAGLLPPIQFRRWSIDPTAAIVRGIRKVRPDIPLIGFPRLAGPLLPEYAARTGVGTVAMDTGMDPRWAVANVPEGITLQGNMDPQALVSGGDAMEAEARSILAAMRGRPFVFNLGHGIVPPTPPEHVAALARVIRMG</sequence>
<protein>
    <recommendedName>
        <fullName evidence="3 7">Uroporphyrinogen decarboxylase</fullName>
        <shortName evidence="7">UPD</shortName>
        <shortName evidence="7">URO-D</shortName>
        <ecNumber evidence="3 7">4.1.1.37</ecNumber>
    </recommendedName>
</protein>
<feature type="binding site" evidence="7">
    <location>
        <position position="326"/>
    </location>
    <ligand>
        <name>substrate</name>
    </ligand>
</feature>
<dbReference type="Proteomes" id="UP000274097">
    <property type="component" value="Unassembled WGS sequence"/>
</dbReference>
<evidence type="ECO:0000256" key="5">
    <source>
        <dbReference type="ARBA" id="ARBA00023239"/>
    </source>
</evidence>
<dbReference type="EC" id="4.1.1.37" evidence="3 7"/>
<reference evidence="9 12" key="1">
    <citation type="submission" date="2018-09" db="EMBL/GenBank/DDBJ databases">
        <title>Roseomonas sp. nov., isolated from feces of Tibetan antelopes in the Qinghai-Tibet plateau, China.</title>
        <authorList>
            <person name="Tian Z."/>
        </authorList>
    </citation>
    <scope>NUCLEOTIDE SEQUENCE [LARGE SCALE GENOMIC DNA]</scope>
    <source>
        <strain evidence="10 11">Z23</strain>
        <strain evidence="9 12">Z24</strain>
    </source>
</reference>
<dbReference type="InterPro" id="IPR038071">
    <property type="entry name" value="UROD/MetE-like_sf"/>
</dbReference>
<keyword evidence="5 7" id="KW-0456">Lyase</keyword>
<evidence type="ECO:0000313" key="10">
    <source>
        <dbReference type="EMBL" id="RMI27197.1"/>
    </source>
</evidence>
<dbReference type="Gene3D" id="3.20.20.210">
    <property type="match status" value="1"/>
</dbReference>
<dbReference type="NCBIfam" id="TIGR01464">
    <property type="entry name" value="hemE"/>
    <property type="match status" value="1"/>
</dbReference>
<dbReference type="GO" id="GO:0005829">
    <property type="term" value="C:cytosol"/>
    <property type="evidence" value="ECO:0007669"/>
    <property type="project" value="TreeGrafter"/>
</dbReference>
<name>A0A3A9J6R5_9PROT</name>
<comment type="similarity">
    <text evidence="2 7">Belongs to the uroporphyrinogen decarboxylase family.</text>
</comment>
<comment type="function">
    <text evidence="7">Catalyzes the decarboxylation of four acetate groups of uroporphyrinogen-III to yield coproporphyrinogen-III.</text>
</comment>
<dbReference type="Proteomes" id="UP000278036">
    <property type="component" value="Unassembled WGS sequence"/>
</dbReference>
<comment type="caution">
    <text evidence="7">Lacks conserved residue(s) required for the propagation of feature annotation.</text>
</comment>
<comment type="pathway">
    <text evidence="1 7">Porphyrin-containing compound metabolism; protoporphyrin-IX biosynthesis; coproporphyrinogen-III from 5-aminolevulinate: step 4/4.</text>
</comment>
<comment type="catalytic activity">
    <reaction evidence="7">
        <text>uroporphyrinogen III + 4 H(+) = coproporphyrinogen III + 4 CO2</text>
        <dbReference type="Rhea" id="RHEA:19865"/>
        <dbReference type="ChEBI" id="CHEBI:15378"/>
        <dbReference type="ChEBI" id="CHEBI:16526"/>
        <dbReference type="ChEBI" id="CHEBI:57308"/>
        <dbReference type="ChEBI" id="CHEBI:57309"/>
        <dbReference type="EC" id="4.1.1.37"/>
    </reaction>
</comment>
<dbReference type="InParanoid" id="A0A3A9J6R5"/>
<feature type="binding site" evidence="7">
    <location>
        <position position="76"/>
    </location>
    <ligand>
        <name>substrate</name>
    </ligand>
</feature>
<keyword evidence="7" id="KW-0963">Cytoplasm</keyword>
<gene>
    <name evidence="7" type="primary">hemE</name>
    <name evidence="9" type="ORF">D6Z83_17315</name>
    <name evidence="10" type="ORF">EBE87_02165</name>
</gene>
<keyword evidence="11" id="KW-1185">Reference proteome</keyword>
<dbReference type="PROSITE" id="PS00907">
    <property type="entry name" value="UROD_2"/>
    <property type="match status" value="1"/>
</dbReference>
<evidence type="ECO:0000313" key="11">
    <source>
        <dbReference type="Proteomes" id="UP000274097"/>
    </source>
</evidence>
<dbReference type="SUPFAM" id="SSF51726">
    <property type="entry name" value="UROD/MetE-like"/>
    <property type="match status" value="1"/>
</dbReference>
<feature type="binding site" evidence="7">
    <location>
        <position position="210"/>
    </location>
    <ligand>
        <name>substrate</name>
    </ligand>
</feature>
<evidence type="ECO:0000256" key="7">
    <source>
        <dbReference type="HAMAP-Rule" id="MF_00218"/>
    </source>
</evidence>
<accession>A0A3A9J6R5</accession>
<dbReference type="HAMAP" id="MF_00218">
    <property type="entry name" value="URO_D"/>
    <property type="match status" value="1"/>
</dbReference>
<dbReference type="GO" id="GO:0019353">
    <property type="term" value="P:protoporphyrinogen IX biosynthetic process from glutamate"/>
    <property type="evidence" value="ECO:0007669"/>
    <property type="project" value="TreeGrafter"/>
</dbReference>
<evidence type="ECO:0000259" key="8">
    <source>
        <dbReference type="PROSITE" id="PS00907"/>
    </source>
</evidence>
<evidence type="ECO:0000313" key="12">
    <source>
        <dbReference type="Proteomes" id="UP000278036"/>
    </source>
</evidence>
<dbReference type="FunCoup" id="A0A3A9J6R5">
    <property type="interactions" value="586"/>
</dbReference>
<keyword evidence="4 7" id="KW-0210">Decarboxylase</keyword>